<organism evidence="2">
    <name type="scientific">Siphoviridae sp. ctWsj12</name>
    <dbReference type="NCBI Taxonomy" id="2826363"/>
    <lineage>
        <taxon>Viruses</taxon>
        <taxon>Duplodnaviria</taxon>
        <taxon>Heunggongvirae</taxon>
        <taxon>Uroviricota</taxon>
        <taxon>Caudoviricetes</taxon>
    </lineage>
</organism>
<feature type="region of interest" description="Disordered" evidence="1">
    <location>
        <begin position="27"/>
        <end position="56"/>
    </location>
</feature>
<evidence type="ECO:0000313" key="2">
    <source>
        <dbReference type="EMBL" id="DAD97231.1"/>
    </source>
</evidence>
<sequence length="56" mass="6215">MIHDNTKEQLKELEEIQYKMKQAKAAVEVGHQDPKGPTGSSPVFMACNNINSGKDQ</sequence>
<dbReference type="EMBL" id="BK015233">
    <property type="protein sequence ID" value="DAD97231.1"/>
    <property type="molecule type" value="Genomic_DNA"/>
</dbReference>
<reference evidence="2" key="1">
    <citation type="journal article" date="2021" name="Proc. Natl. Acad. Sci. U.S.A.">
        <title>A Catalog of Tens of Thousands of Viruses from Human Metagenomes Reveals Hidden Associations with Chronic Diseases.</title>
        <authorList>
            <person name="Tisza M.J."/>
            <person name="Buck C.B."/>
        </authorList>
    </citation>
    <scope>NUCLEOTIDE SEQUENCE</scope>
    <source>
        <strain evidence="2">CtWsj12</strain>
    </source>
</reference>
<accession>A0A8S5NSA3</accession>
<protein>
    <submittedName>
        <fullName evidence="2">Uncharacterized protein</fullName>
    </submittedName>
</protein>
<name>A0A8S5NSA3_9CAUD</name>
<evidence type="ECO:0000256" key="1">
    <source>
        <dbReference type="SAM" id="MobiDB-lite"/>
    </source>
</evidence>
<proteinExistence type="predicted"/>